<comment type="function">
    <text evidence="7">One of the primary rRNA binding proteins, it binds directly to 16S rRNA where it nucleates assembly of the body of the 30S subunit.</text>
</comment>
<dbReference type="GO" id="GO:0005840">
    <property type="term" value="C:ribosome"/>
    <property type="evidence" value="ECO:0007669"/>
    <property type="project" value="UniProtKB-KW"/>
</dbReference>
<evidence type="ECO:0000256" key="4">
    <source>
        <dbReference type="ARBA" id="ARBA00022980"/>
    </source>
</evidence>
<protein>
    <recommendedName>
        <fullName evidence="6 7">Small ribosomal subunit protein uS4</fullName>
    </recommendedName>
</protein>
<dbReference type="HAMAP" id="MF_01306_B">
    <property type="entry name" value="Ribosomal_uS4_B"/>
    <property type="match status" value="1"/>
</dbReference>
<evidence type="ECO:0000256" key="7">
    <source>
        <dbReference type="HAMAP-Rule" id="MF_01306"/>
    </source>
</evidence>
<keyword evidence="5 7" id="KW-0687">Ribonucleoprotein</keyword>
<dbReference type="Gene3D" id="3.10.290.10">
    <property type="entry name" value="RNA-binding S4 domain"/>
    <property type="match status" value="1"/>
</dbReference>
<evidence type="ECO:0000256" key="2">
    <source>
        <dbReference type="ARBA" id="ARBA00022730"/>
    </source>
</evidence>
<dbReference type="PROSITE" id="PS50889">
    <property type="entry name" value="S4"/>
    <property type="match status" value="1"/>
</dbReference>
<evidence type="ECO:0000256" key="1">
    <source>
        <dbReference type="ARBA" id="ARBA00007465"/>
    </source>
</evidence>
<dbReference type="SUPFAM" id="SSF55174">
    <property type="entry name" value="Alpha-L RNA-binding motif"/>
    <property type="match status" value="1"/>
</dbReference>
<comment type="function">
    <text evidence="7">With S5 and S12 plays an important role in translational accuracy.</text>
</comment>
<dbReference type="Pfam" id="PF00163">
    <property type="entry name" value="Ribosomal_S4"/>
    <property type="match status" value="1"/>
</dbReference>
<organism evidence="12 13">
    <name type="scientific">Sphingobacterium daejeonense</name>
    <dbReference type="NCBI Taxonomy" id="371142"/>
    <lineage>
        <taxon>Bacteria</taxon>
        <taxon>Pseudomonadati</taxon>
        <taxon>Bacteroidota</taxon>
        <taxon>Sphingobacteriia</taxon>
        <taxon>Sphingobacteriales</taxon>
        <taxon>Sphingobacteriaceae</taxon>
        <taxon>Sphingobacterium</taxon>
    </lineage>
</organism>
<feature type="domain" description="Small ribosomal subunit protein uS4 N-terminal" evidence="11">
    <location>
        <begin position="3"/>
        <end position="92"/>
    </location>
</feature>
<dbReference type="RefSeq" id="WP_099370344.1">
    <property type="nucleotide sequence ID" value="NZ_JALXMZ010000010.1"/>
</dbReference>
<evidence type="ECO:0000259" key="11">
    <source>
        <dbReference type="SMART" id="SM01390"/>
    </source>
</evidence>
<dbReference type="NCBIfam" id="NF003717">
    <property type="entry name" value="PRK05327.1"/>
    <property type="match status" value="1"/>
</dbReference>
<proteinExistence type="inferred from homology"/>
<evidence type="ECO:0000256" key="8">
    <source>
        <dbReference type="RuleBase" id="RU003699"/>
    </source>
</evidence>
<dbReference type="NCBIfam" id="TIGR01017">
    <property type="entry name" value="rpsD_bact"/>
    <property type="match status" value="1"/>
</dbReference>
<dbReference type="InterPro" id="IPR005709">
    <property type="entry name" value="Ribosomal_uS4_bac-type"/>
</dbReference>
<dbReference type="EMBL" id="JBHTKY010000003">
    <property type="protein sequence ID" value="MFD1164763.1"/>
    <property type="molecule type" value="Genomic_DNA"/>
</dbReference>
<accession>A0ABW3RI89</accession>
<keyword evidence="3 7" id="KW-0694">RNA-binding</keyword>
<reference evidence="13" key="1">
    <citation type="journal article" date="2019" name="Int. J. Syst. Evol. Microbiol.">
        <title>The Global Catalogue of Microorganisms (GCM) 10K type strain sequencing project: providing services to taxonomists for standard genome sequencing and annotation.</title>
        <authorList>
            <consortium name="The Broad Institute Genomics Platform"/>
            <consortium name="The Broad Institute Genome Sequencing Center for Infectious Disease"/>
            <person name="Wu L."/>
            <person name="Ma J."/>
        </authorList>
    </citation>
    <scope>NUCLEOTIDE SEQUENCE [LARGE SCALE GENOMIC DNA]</scope>
    <source>
        <strain evidence="13">CCUG 52468</strain>
    </source>
</reference>
<dbReference type="PROSITE" id="PS00632">
    <property type="entry name" value="RIBOSOMAL_S4"/>
    <property type="match status" value="1"/>
</dbReference>
<sequence length="202" mass="22841">MARYTGPKSKIARKFREPIFGPDKALEKKNYPPGQHGPSKRRGKQSEYAIQLLEKQKAKYTYGVLERQFANLFAKAAAKQGVTGENFLKLLEARLDNIVYRLGIAPTRSSARQLVSHKHITVNGQVVNIPSYSIRPGDVIAVRERSQSLEAIVTSVAGRKINKFSWLDWDADKLQGTFVNFPERADIPENIKENLIVELYSK</sequence>
<keyword evidence="4 7" id="KW-0689">Ribosomal protein</keyword>
<dbReference type="Gene3D" id="1.10.1050.10">
    <property type="entry name" value="Ribosomal Protein S4 Delta 41, Chain A, domain 1"/>
    <property type="match status" value="1"/>
</dbReference>
<comment type="similarity">
    <text evidence="1 7 8">Belongs to the universal ribosomal protein uS4 family.</text>
</comment>
<evidence type="ECO:0000259" key="10">
    <source>
        <dbReference type="SMART" id="SM00363"/>
    </source>
</evidence>
<dbReference type="InterPro" id="IPR036986">
    <property type="entry name" value="S4_RNA-bd_sf"/>
</dbReference>
<evidence type="ECO:0000256" key="6">
    <source>
        <dbReference type="ARBA" id="ARBA00035254"/>
    </source>
</evidence>
<gene>
    <name evidence="7 12" type="primary">rpsD</name>
    <name evidence="12" type="ORF">ACFQ2C_03995</name>
</gene>
<dbReference type="Proteomes" id="UP001597205">
    <property type="component" value="Unassembled WGS sequence"/>
</dbReference>
<comment type="subunit">
    <text evidence="7">Part of the 30S ribosomal subunit. Contacts protein S5. The interaction surface between S4 and S5 is involved in control of translational fidelity.</text>
</comment>
<keyword evidence="13" id="KW-1185">Reference proteome</keyword>
<dbReference type="CDD" id="cd00165">
    <property type="entry name" value="S4"/>
    <property type="match status" value="1"/>
</dbReference>
<dbReference type="PANTHER" id="PTHR11831:SF4">
    <property type="entry name" value="SMALL RIBOSOMAL SUBUNIT PROTEIN US4M"/>
    <property type="match status" value="1"/>
</dbReference>
<dbReference type="SMART" id="SM01390">
    <property type="entry name" value="Ribosomal_S4"/>
    <property type="match status" value="1"/>
</dbReference>
<dbReference type="PANTHER" id="PTHR11831">
    <property type="entry name" value="30S 40S RIBOSOMAL PROTEIN"/>
    <property type="match status" value="1"/>
</dbReference>
<dbReference type="InterPro" id="IPR018079">
    <property type="entry name" value="Ribosomal_uS4_CS"/>
</dbReference>
<feature type="region of interest" description="Disordered" evidence="9">
    <location>
        <begin position="1"/>
        <end position="45"/>
    </location>
</feature>
<dbReference type="SMART" id="SM00363">
    <property type="entry name" value="S4"/>
    <property type="match status" value="1"/>
</dbReference>
<evidence type="ECO:0000313" key="12">
    <source>
        <dbReference type="EMBL" id="MFD1164763.1"/>
    </source>
</evidence>
<keyword evidence="2 7" id="KW-0699">rRNA-binding</keyword>
<dbReference type="InterPro" id="IPR022801">
    <property type="entry name" value="Ribosomal_uS4"/>
</dbReference>
<dbReference type="Pfam" id="PF01479">
    <property type="entry name" value="S4"/>
    <property type="match status" value="1"/>
</dbReference>
<dbReference type="InterPro" id="IPR002942">
    <property type="entry name" value="S4_RNA-bd"/>
</dbReference>
<feature type="domain" description="RNA-binding S4" evidence="10">
    <location>
        <begin position="93"/>
        <end position="162"/>
    </location>
</feature>
<evidence type="ECO:0000256" key="5">
    <source>
        <dbReference type="ARBA" id="ARBA00023274"/>
    </source>
</evidence>
<name>A0ABW3RI89_9SPHI</name>
<comment type="caution">
    <text evidence="12">The sequence shown here is derived from an EMBL/GenBank/DDBJ whole genome shotgun (WGS) entry which is preliminary data.</text>
</comment>
<dbReference type="InterPro" id="IPR001912">
    <property type="entry name" value="Ribosomal_uS4_N"/>
</dbReference>
<evidence type="ECO:0000256" key="3">
    <source>
        <dbReference type="ARBA" id="ARBA00022884"/>
    </source>
</evidence>
<evidence type="ECO:0000256" key="9">
    <source>
        <dbReference type="SAM" id="MobiDB-lite"/>
    </source>
</evidence>
<evidence type="ECO:0000313" key="13">
    <source>
        <dbReference type="Proteomes" id="UP001597205"/>
    </source>
</evidence>